<dbReference type="AlphaFoldDB" id="A0A0G4I8M2"/>
<dbReference type="VEuPathDB" id="CryptoDB:Cvel_2003"/>
<sequence>MFCRDCINPILSAVQGGNCPVCREAFTEVRDIPLALKNTMENIKWHCKHKSEGCKFTGTAKETEAHEKAGCPEAQVICVVPNCNVSMKRKALPKHEGEKKVQTKHKRLEKEEIAKLDMDPTMGTLVRLVRFPDFETRLGSLKRGDELESAHFSFQGGLFALALGPKGYDEADEGMAGLYLQKLTEVGGRMSMAVKLMGSDRSLCQMYDRSEEELQCGTGWSRFCSTDDLVSATRATPDGALEFRLRLCASSKPILPLDATVRGEGETDTKCVLLKAEKFFSDDEGTLSIATANVEFRGSEMSLFVGVDAEKEEDSTVCFTIKSDKFEGELLCTVRFAGGGRSFRIVTNMEEGSKAVIRSLCSRSELKSAVEANEGILEVHVRLQAVSVGKAETVQTIVLHSEEGGVSPRIVWEGNNSGA</sequence>
<accession>A0A0G4I8M2</accession>
<dbReference type="InterPro" id="IPR013083">
    <property type="entry name" value="Znf_RING/FYVE/PHD"/>
</dbReference>
<name>A0A0G4I8M2_9ALVE</name>
<reference evidence="1" key="1">
    <citation type="submission" date="2014-11" db="EMBL/GenBank/DDBJ databases">
        <authorList>
            <person name="Otto D Thomas"/>
            <person name="Naeem Raeece"/>
        </authorList>
    </citation>
    <scope>NUCLEOTIDE SEQUENCE</scope>
</reference>
<evidence type="ECO:0008006" key="2">
    <source>
        <dbReference type="Google" id="ProtNLM"/>
    </source>
</evidence>
<dbReference type="EMBL" id="CDMZ01005699">
    <property type="protein sequence ID" value="CEM53482.1"/>
    <property type="molecule type" value="Genomic_DNA"/>
</dbReference>
<organism evidence="1">
    <name type="scientific">Chromera velia CCMP2878</name>
    <dbReference type="NCBI Taxonomy" id="1169474"/>
    <lineage>
        <taxon>Eukaryota</taxon>
        <taxon>Sar</taxon>
        <taxon>Alveolata</taxon>
        <taxon>Colpodellida</taxon>
        <taxon>Chromeraceae</taxon>
        <taxon>Chromera</taxon>
    </lineage>
</organism>
<gene>
    <name evidence="1" type="ORF">Cvel_2003</name>
</gene>
<evidence type="ECO:0000313" key="1">
    <source>
        <dbReference type="EMBL" id="CEM53482.1"/>
    </source>
</evidence>
<protein>
    <recommendedName>
        <fullName evidence="2">TRAF-type domain-containing protein</fullName>
    </recommendedName>
</protein>
<dbReference type="Gene3D" id="3.30.40.10">
    <property type="entry name" value="Zinc/RING finger domain, C3HC4 (zinc finger)"/>
    <property type="match status" value="2"/>
</dbReference>
<proteinExistence type="predicted"/>
<dbReference type="PhylomeDB" id="A0A0G4I8M2"/>
<dbReference type="SUPFAM" id="SSF49599">
    <property type="entry name" value="TRAF domain-like"/>
    <property type="match status" value="2"/>
</dbReference>